<feature type="compositionally biased region" description="Polar residues" evidence="1">
    <location>
        <begin position="1"/>
        <end position="18"/>
    </location>
</feature>
<organism evidence="2 3">
    <name type="scientific">Xanthomonas graminis pv. phlei</name>
    <dbReference type="NCBI Taxonomy" id="487906"/>
    <lineage>
        <taxon>Bacteria</taxon>
        <taxon>Pseudomonadati</taxon>
        <taxon>Pseudomonadota</taxon>
        <taxon>Gammaproteobacteria</taxon>
        <taxon>Lysobacterales</taxon>
        <taxon>Lysobacteraceae</taxon>
        <taxon>Xanthomonas</taxon>
        <taxon>Xanthomonas translucens group</taxon>
        <taxon>Xanthomonas graminis</taxon>
    </lineage>
</organism>
<evidence type="ECO:0008006" key="4">
    <source>
        <dbReference type="Google" id="ProtNLM"/>
    </source>
</evidence>
<evidence type="ECO:0000313" key="3">
    <source>
        <dbReference type="Proteomes" id="UP000045978"/>
    </source>
</evidence>
<dbReference type="AlphaFoldDB" id="A0A0K3A4S7"/>
<sequence length="268" mass="28846">MVLASSTISLARTQSAPDSGSHRNWHRTVRRFVISCHCRAALIAPGFGADRPRGIAAQVSSRKLWHTRLRRAMLGSTVAISTVSATHCLTTHSSRRCFATRLNSSVRPRQASGGIQMKIQHAVAAGLVVTTMSGCATVTYGDKSAEATLRELQPVPGRVSLYVCREKAAFVGAGNRTTAIVDNKPIGTLKPNNFAHVVVEPGPHSVYIEHNPGGKSGVLNLDTRADEVPIIWVGMTGHGWGVLTLDQFKSRSEAESCVRQAQYAIPTE</sequence>
<reference evidence="2 3" key="1">
    <citation type="submission" date="2015-07" db="EMBL/GenBank/DDBJ databases">
        <authorList>
            <person name="Noorani M."/>
        </authorList>
    </citation>
    <scope>NUCLEOTIDE SEQUENCE [LARGE SCALE GENOMIC DNA]</scope>
    <source>
        <strain evidence="2">LMG730</strain>
    </source>
</reference>
<gene>
    <name evidence="2" type="ORF">XTPLMG730_3777</name>
</gene>
<proteinExistence type="predicted"/>
<accession>A0A0K3A4S7</accession>
<name>A0A0K3A4S7_9XANT</name>
<dbReference type="EMBL" id="CXOJ01000132">
    <property type="protein sequence ID" value="CTP93176.1"/>
    <property type="molecule type" value="Genomic_DNA"/>
</dbReference>
<evidence type="ECO:0000313" key="2">
    <source>
        <dbReference type="EMBL" id="CTP93176.1"/>
    </source>
</evidence>
<evidence type="ECO:0000256" key="1">
    <source>
        <dbReference type="SAM" id="MobiDB-lite"/>
    </source>
</evidence>
<protein>
    <recommendedName>
        <fullName evidence="4">DUF2846 domain-containing protein</fullName>
    </recommendedName>
</protein>
<feature type="region of interest" description="Disordered" evidence="1">
    <location>
        <begin position="1"/>
        <end position="22"/>
    </location>
</feature>
<dbReference type="Proteomes" id="UP000045978">
    <property type="component" value="Unassembled WGS sequence"/>
</dbReference>